<dbReference type="Proteomes" id="UP000321721">
    <property type="component" value="Unassembled WGS sequence"/>
</dbReference>
<protein>
    <submittedName>
        <fullName evidence="5">Gfo/Idh/MocA family oxidoreductase</fullName>
    </submittedName>
</protein>
<name>A0A5C6RUB1_9FLAO</name>
<dbReference type="InterPro" id="IPR050984">
    <property type="entry name" value="Gfo/Idh/MocA_domain"/>
</dbReference>
<dbReference type="GO" id="GO:0000166">
    <property type="term" value="F:nucleotide binding"/>
    <property type="evidence" value="ECO:0007669"/>
    <property type="project" value="InterPro"/>
</dbReference>
<evidence type="ECO:0000259" key="3">
    <source>
        <dbReference type="Pfam" id="PF01408"/>
    </source>
</evidence>
<dbReference type="GO" id="GO:0016491">
    <property type="term" value="F:oxidoreductase activity"/>
    <property type="evidence" value="ECO:0007669"/>
    <property type="project" value="UniProtKB-KW"/>
</dbReference>
<dbReference type="SUPFAM" id="SSF51735">
    <property type="entry name" value="NAD(P)-binding Rossmann-fold domains"/>
    <property type="match status" value="1"/>
</dbReference>
<proteinExistence type="inferred from homology"/>
<evidence type="ECO:0000256" key="1">
    <source>
        <dbReference type="ARBA" id="ARBA00010928"/>
    </source>
</evidence>
<evidence type="ECO:0000313" key="6">
    <source>
        <dbReference type="Proteomes" id="UP000321721"/>
    </source>
</evidence>
<dbReference type="PANTHER" id="PTHR22604:SF105">
    <property type="entry name" value="TRANS-1,2-DIHYDROBENZENE-1,2-DIOL DEHYDROGENASE"/>
    <property type="match status" value="1"/>
</dbReference>
<evidence type="ECO:0000313" key="5">
    <source>
        <dbReference type="EMBL" id="TXB65813.1"/>
    </source>
</evidence>
<evidence type="ECO:0000259" key="4">
    <source>
        <dbReference type="Pfam" id="PF22725"/>
    </source>
</evidence>
<reference evidence="5 6" key="1">
    <citation type="submission" date="2019-08" db="EMBL/GenBank/DDBJ databases">
        <title>Genome of Vicingus serpentipes NCIMB 15042.</title>
        <authorList>
            <person name="Bowman J.P."/>
        </authorList>
    </citation>
    <scope>NUCLEOTIDE SEQUENCE [LARGE SCALE GENOMIC DNA]</scope>
    <source>
        <strain evidence="5 6">NCIMB 15042</strain>
    </source>
</reference>
<dbReference type="InterPro" id="IPR055170">
    <property type="entry name" value="GFO_IDH_MocA-like_dom"/>
</dbReference>
<organism evidence="5 6">
    <name type="scientific">Vicingus serpentipes</name>
    <dbReference type="NCBI Taxonomy" id="1926625"/>
    <lineage>
        <taxon>Bacteria</taxon>
        <taxon>Pseudomonadati</taxon>
        <taxon>Bacteroidota</taxon>
        <taxon>Flavobacteriia</taxon>
        <taxon>Flavobacteriales</taxon>
        <taxon>Vicingaceae</taxon>
        <taxon>Vicingus</taxon>
    </lineage>
</organism>
<dbReference type="Pfam" id="PF01408">
    <property type="entry name" value="GFO_IDH_MocA"/>
    <property type="match status" value="1"/>
</dbReference>
<dbReference type="SUPFAM" id="SSF55347">
    <property type="entry name" value="Glyceraldehyde-3-phosphate dehydrogenase-like, C-terminal domain"/>
    <property type="match status" value="1"/>
</dbReference>
<comment type="caution">
    <text evidence="5">The sequence shown here is derived from an EMBL/GenBank/DDBJ whole genome shotgun (WGS) entry which is preliminary data.</text>
</comment>
<accession>A0A5C6RUB1</accession>
<evidence type="ECO:0000256" key="2">
    <source>
        <dbReference type="ARBA" id="ARBA00023002"/>
    </source>
</evidence>
<keyword evidence="2" id="KW-0560">Oxidoreductase</keyword>
<dbReference type="AlphaFoldDB" id="A0A5C6RUB1"/>
<feature type="domain" description="GFO/IDH/MocA-like oxidoreductase" evidence="4">
    <location>
        <begin position="131"/>
        <end position="245"/>
    </location>
</feature>
<sequence length="317" mass="36023">MKLRLGVLGCANIAKRSVIPAILSIPDYELIAVASRTKEKANEYASLFNCEYIIGYQELLDRKDIDVIYMPLPTGLHEEWVLKALDAGKHILIEKSLAMNYESSIKMVEKAKEKDLLIMENFMFLYHGQHQFVKNLINKNKIGEIRCFRSSFGFPPLEEDNFRYNNALGGGSLLDAAAYTVRASQLFLGNDLCVKAANLNFEGKEVDIYGGAYLSSKSGFFAEVAFGFDNFYQCNYEIWGSKGKIIAQRAFTPGENYKPTITLEQQGEVFNYEVDAENHFVSLLNEFKRCVNENDKENKYEEILNQSRLLSELKALS</sequence>
<dbReference type="InterPro" id="IPR036291">
    <property type="entry name" value="NAD(P)-bd_dom_sf"/>
</dbReference>
<feature type="domain" description="Gfo/Idh/MocA-like oxidoreductase N-terminal" evidence="3">
    <location>
        <begin position="4"/>
        <end position="122"/>
    </location>
</feature>
<dbReference type="Pfam" id="PF22725">
    <property type="entry name" value="GFO_IDH_MocA_C3"/>
    <property type="match status" value="1"/>
</dbReference>
<comment type="similarity">
    <text evidence="1">Belongs to the Gfo/Idh/MocA family.</text>
</comment>
<dbReference type="Gene3D" id="3.30.360.10">
    <property type="entry name" value="Dihydrodipicolinate Reductase, domain 2"/>
    <property type="match status" value="1"/>
</dbReference>
<dbReference type="OrthoDB" id="9815825at2"/>
<dbReference type="InterPro" id="IPR000683">
    <property type="entry name" value="Gfo/Idh/MocA-like_OxRdtase_N"/>
</dbReference>
<dbReference type="PANTHER" id="PTHR22604">
    <property type="entry name" value="OXIDOREDUCTASES"/>
    <property type="match status" value="1"/>
</dbReference>
<dbReference type="EMBL" id="VOOS01000002">
    <property type="protein sequence ID" value="TXB65813.1"/>
    <property type="molecule type" value="Genomic_DNA"/>
</dbReference>
<dbReference type="RefSeq" id="WP_147099019.1">
    <property type="nucleotide sequence ID" value="NZ_VOOS01000002.1"/>
</dbReference>
<gene>
    <name evidence="5" type="ORF">FRY74_04400</name>
</gene>
<dbReference type="Gene3D" id="3.40.50.720">
    <property type="entry name" value="NAD(P)-binding Rossmann-like Domain"/>
    <property type="match status" value="1"/>
</dbReference>
<keyword evidence="6" id="KW-1185">Reference proteome</keyword>